<name>A0A261Y0B9_9FUNG</name>
<evidence type="ECO:0000313" key="8">
    <source>
        <dbReference type="Proteomes" id="UP000242875"/>
    </source>
</evidence>
<evidence type="ECO:0000256" key="4">
    <source>
        <dbReference type="ARBA" id="ARBA00023014"/>
    </source>
</evidence>
<proteinExistence type="predicted"/>
<evidence type="ECO:0000256" key="1">
    <source>
        <dbReference type="ARBA" id="ARBA00022714"/>
    </source>
</evidence>
<dbReference type="GO" id="GO:0005739">
    <property type="term" value="C:mitochondrion"/>
    <property type="evidence" value="ECO:0007669"/>
    <property type="project" value="TreeGrafter"/>
</dbReference>
<keyword evidence="2" id="KW-0479">Metal-binding</keyword>
<keyword evidence="1" id="KW-0001">2Fe-2S</keyword>
<dbReference type="OrthoDB" id="15717at2759"/>
<dbReference type="Proteomes" id="UP000242875">
    <property type="component" value="Unassembled WGS sequence"/>
</dbReference>
<protein>
    <recommendedName>
        <fullName evidence="6">Iron-binding zinc finger CDGSH type domain-containing protein</fullName>
    </recommendedName>
</protein>
<dbReference type="EMBL" id="MVBO01000056">
    <property type="protein sequence ID" value="OZJ04033.1"/>
    <property type="molecule type" value="Genomic_DNA"/>
</dbReference>
<evidence type="ECO:0000256" key="2">
    <source>
        <dbReference type="ARBA" id="ARBA00022723"/>
    </source>
</evidence>
<evidence type="ECO:0000259" key="6">
    <source>
        <dbReference type="SMART" id="SM00704"/>
    </source>
</evidence>
<dbReference type="PANTHER" id="PTHR46491">
    <property type="entry name" value="CDGSH IRON SULFUR DOMAIN PROTEIN HOMOLOG"/>
    <property type="match status" value="1"/>
</dbReference>
<keyword evidence="3" id="KW-0408">Iron</keyword>
<keyword evidence="4" id="KW-0411">Iron-sulfur</keyword>
<comment type="cofactor">
    <cofactor evidence="5">
        <name>[2Fe-2S] cluster</name>
        <dbReference type="ChEBI" id="CHEBI:190135"/>
    </cofactor>
</comment>
<dbReference type="PANTHER" id="PTHR46491:SF3">
    <property type="entry name" value="CDGSH IRON-SULFUR DOMAIN-CONTAINING PROTEIN 3, MITOCHONDRIAL"/>
    <property type="match status" value="1"/>
</dbReference>
<organism evidence="7 8">
    <name type="scientific">Bifiguratus adelaidae</name>
    <dbReference type="NCBI Taxonomy" id="1938954"/>
    <lineage>
        <taxon>Eukaryota</taxon>
        <taxon>Fungi</taxon>
        <taxon>Fungi incertae sedis</taxon>
        <taxon>Mucoromycota</taxon>
        <taxon>Mucoromycotina</taxon>
        <taxon>Endogonomycetes</taxon>
        <taxon>Endogonales</taxon>
        <taxon>Endogonales incertae sedis</taxon>
        <taxon>Bifiguratus</taxon>
    </lineage>
</organism>
<dbReference type="SMART" id="SM00704">
    <property type="entry name" value="ZnF_CDGSH"/>
    <property type="match status" value="1"/>
</dbReference>
<feature type="domain" description="Iron-binding zinc finger CDGSH type" evidence="6">
    <location>
        <begin position="26"/>
        <end position="61"/>
    </location>
</feature>
<reference evidence="7 8" key="1">
    <citation type="journal article" date="2017" name="Mycologia">
        <title>Bifiguratus adelaidae, gen. et sp. nov., a new member of Mucoromycotina in endophytic and soil-dwelling habitats.</title>
        <authorList>
            <person name="Torres-Cruz T.J."/>
            <person name="Billingsley Tobias T.L."/>
            <person name="Almatruk M."/>
            <person name="Hesse C."/>
            <person name="Kuske C.R."/>
            <person name="Desiro A."/>
            <person name="Benucci G.M."/>
            <person name="Bonito G."/>
            <person name="Stajich J.E."/>
            <person name="Dunlap C."/>
            <person name="Arnold A.E."/>
            <person name="Porras-Alfaro A."/>
        </authorList>
    </citation>
    <scope>NUCLEOTIDE SEQUENCE [LARGE SCALE GENOMIC DNA]</scope>
    <source>
        <strain evidence="7 8">AZ0501</strain>
    </source>
</reference>
<dbReference type="InterPro" id="IPR042216">
    <property type="entry name" value="MitoNEET_CISD"/>
</dbReference>
<dbReference type="GO" id="GO:0051537">
    <property type="term" value="F:2 iron, 2 sulfur cluster binding"/>
    <property type="evidence" value="ECO:0007669"/>
    <property type="project" value="UniProtKB-KW"/>
</dbReference>
<dbReference type="Pfam" id="PF09360">
    <property type="entry name" value="zf-CDGSH"/>
    <property type="match status" value="1"/>
</dbReference>
<comment type="caution">
    <text evidence="7">The sequence shown here is derived from an EMBL/GenBank/DDBJ whole genome shotgun (WGS) entry which is preliminary data.</text>
</comment>
<dbReference type="GO" id="GO:0046872">
    <property type="term" value="F:metal ion binding"/>
    <property type="evidence" value="ECO:0007669"/>
    <property type="project" value="UniProtKB-KW"/>
</dbReference>
<dbReference type="Gene3D" id="3.40.5.90">
    <property type="entry name" value="CDGSH iron-sulfur domain, mitoNEET-type"/>
    <property type="match status" value="1"/>
</dbReference>
<sequence length="95" mass="10818">MAEDRCREDFKDIEDLKACVALFGPCIVKNLKQGETKLWCTCGLSKSQPWCDNSHKETPFKPLVWRVTGTLKDGRAQTMYSLCGCKYSSSRPYCD</sequence>
<evidence type="ECO:0000256" key="5">
    <source>
        <dbReference type="ARBA" id="ARBA00034078"/>
    </source>
</evidence>
<evidence type="ECO:0000313" key="7">
    <source>
        <dbReference type="EMBL" id="OZJ04033.1"/>
    </source>
</evidence>
<evidence type="ECO:0000256" key="3">
    <source>
        <dbReference type="ARBA" id="ARBA00023004"/>
    </source>
</evidence>
<accession>A0A261Y0B9</accession>
<dbReference type="InterPro" id="IPR052950">
    <property type="entry name" value="CISD"/>
</dbReference>
<keyword evidence="8" id="KW-1185">Reference proteome</keyword>
<dbReference type="InterPro" id="IPR018967">
    <property type="entry name" value="FeS-contain_CDGSH-typ"/>
</dbReference>
<gene>
    <name evidence="7" type="ORF">BZG36_03575</name>
</gene>
<dbReference type="AlphaFoldDB" id="A0A261Y0B9"/>